<reference evidence="1 2" key="1">
    <citation type="submission" date="2019-02" db="EMBL/GenBank/DDBJ databases">
        <title>Genomic Encyclopedia of Type Strains, Phase IV (KMG-IV): sequencing the most valuable type-strain genomes for metagenomic binning, comparative biology and taxonomic classification.</title>
        <authorList>
            <person name="Goeker M."/>
        </authorList>
    </citation>
    <scope>NUCLEOTIDE SEQUENCE [LARGE SCALE GENOMIC DNA]</scope>
    <source>
        <strain evidence="1 2">DSM 17196</strain>
    </source>
</reference>
<protein>
    <submittedName>
        <fullName evidence="1">Carboxypeptidase-like protein</fullName>
    </submittedName>
</protein>
<evidence type="ECO:0000313" key="2">
    <source>
        <dbReference type="Proteomes" id="UP000292262"/>
    </source>
</evidence>
<dbReference type="EMBL" id="SGXE01000001">
    <property type="protein sequence ID" value="RZS98994.1"/>
    <property type="molecule type" value="Genomic_DNA"/>
</dbReference>
<dbReference type="SUPFAM" id="SSF49464">
    <property type="entry name" value="Carboxypeptidase regulatory domain-like"/>
    <property type="match status" value="1"/>
</dbReference>
<proteinExistence type="predicted"/>
<accession>A0A4Q7PEX9</accession>
<keyword evidence="2" id="KW-1185">Reference proteome</keyword>
<evidence type="ECO:0000313" key="1">
    <source>
        <dbReference type="EMBL" id="RZS98994.1"/>
    </source>
</evidence>
<keyword evidence="1" id="KW-0378">Hydrolase</keyword>
<organism evidence="1 2">
    <name type="scientific">Aquimarina brevivitae</name>
    <dbReference type="NCBI Taxonomy" id="323412"/>
    <lineage>
        <taxon>Bacteria</taxon>
        <taxon>Pseudomonadati</taxon>
        <taxon>Bacteroidota</taxon>
        <taxon>Flavobacteriia</taxon>
        <taxon>Flavobacteriales</taxon>
        <taxon>Flavobacteriaceae</taxon>
        <taxon>Aquimarina</taxon>
    </lineage>
</organism>
<keyword evidence="1" id="KW-0645">Protease</keyword>
<dbReference type="Pfam" id="PF13715">
    <property type="entry name" value="CarbopepD_reg_2"/>
    <property type="match status" value="1"/>
</dbReference>
<dbReference type="InterPro" id="IPR008969">
    <property type="entry name" value="CarboxyPept-like_regulatory"/>
</dbReference>
<dbReference type="OrthoDB" id="1466882at2"/>
<dbReference type="Proteomes" id="UP000292262">
    <property type="component" value="Unassembled WGS sequence"/>
</dbReference>
<dbReference type="AlphaFoldDB" id="A0A4Q7PEX9"/>
<comment type="caution">
    <text evidence="1">The sequence shown here is derived from an EMBL/GenBank/DDBJ whole genome shotgun (WGS) entry which is preliminary data.</text>
</comment>
<keyword evidence="1" id="KW-0121">Carboxypeptidase</keyword>
<dbReference type="RefSeq" id="WP_130284863.1">
    <property type="nucleotide sequence ID" value="NZ_SGXE01000001.1"/>
</dbReference>
<name>A0A4Q7PEX9_9FLAO</name>
<dbReference type="GO" id="GO:0004180">
    <property type="term" value="F:carboxypeptidase activity"/>
    <property type="evidence" value="ECO:0007669"/>
    <property type="project" value="UniProtKB-KW"/>
</dbReference>
<gene>
    <name evidence="1" type="ORF">EV197_0196</name>
</gene>
<sequence>MRLRSYLILLILPLFGYSQSNQLLKGKVMFQTECLEGIHVLNATTGKGVVTDAKGQFMIKVNENDTLVVSSIQFKVKEYAVSTIDISTCKELVFYLEDVINELETVNLRQHALSGSLTADLEQIPTFEDKLPIYKAKDVMGLPLHMDEKDRISTIKNNALRDHIGGATMSIDFSMLFRLTGKLFKKKKNTVTIKKNVAEILTIQVFNNIGLLPEKEYHNFISYLKERPETAVAITTQDELAVLDYLINQSLQYKNRMETN</sequence>